<sequence length="203" mass="22651">MTPYNSKRRGHTATFIDNKLYILGGSENGDAGKAFFYIDFSVPFNTQNLIVKDLSNINTVPEHTFATSVKGGANNNTLFLYGGFGPTSMDLVYIYDTIADNWKIRTTSGTIPSGRTGFTAVLGLDGQRVIIYGGYRDGKPVDSSLYELNLINYEWRIPKTSGKTPASRALHRANVIRKYMVISFGKYTYEPPFKLTDMNLTKI</sequence>
<dbReference type="SUPFAM" id="SSF117281">
    <property type="entry name" value="Kelch motif"/>
    <property type="match status" value="1"/>
</dbReference>
<keyword evidence="5" id="KW-1185">Reference proteome</keyword>
<comment type="caution">
    <text evidence="4">The sequence shown here is derived from an EMBL/GenBank/DDBJ whole genome shotgun (WGS) entry which is preliminary data.</text>
</comment>
<evidence type="ECO:0000256" key="2">
    <source>
        <dbReference type="ARBA" id="ARBA00022737"/>
    </source>
</evidence>
<feature type="domain" description="Attractin/MKLN-like beta-propeller" evidence="3">
    <location>
        <begin position="5"/>
        <end position="186"/>
    </location>
</feature>
<dbReference type="EMBL" id="LLXI01002898">
    <property type="protein sequence ID" value="PKY58208.1"/>
    <property type="molecule type" value="Genomic_DNA"/>
</dbReference>
<dbReference type="VEuPathDB" id="FungiDB:RhiirA1_489609"/>
<dbReference type="PANTHER" id="PTHR46093">
    <property type="entry name" value="ACYL-COA-BINDING DOMAIN-CONTAINING PROTEIN 5"/>
    <property type="match status" value="1"/>
</dbReference>
<evidence type="ECO:0000313" key="5">
    <source>
        <dbReference type="Proteomes" id="UP000234323"/>
    </source>
</evidence>
<dbReference type="Proteomes" id="UP000234323">
    <property type="component" value="Unassembled WGS sequence"/>
</dbReference>
<organism evidence="4 5">
    <name type="scientific">Rhizophagus irregularis</name>
    <dbReference type="NCBI Taxonomy" id="588596"/>
    <lineage>
        <taxon>Eukaryota</taxon>
        <taxon>Fungi</taxon>
        <taxon>Fungi incertae sedis</taxon>
        <taxon>Mucoromycota</taxon>
        <taxon>Glomeromycotina</taxon>
        <taxon>Glomeromycetes</taxon>
        <taxon>Glomerales</taxon>
        <taxon>Glomeraceae</taxon>
        <taxon>Rhizophagus</taxon>
    </lineage>
</organism>
<dbReference type="Gene3D" id="2.120.10.80">
    <property type="entry name" value="Kelch-type beta propeller"/>
    <property type="match status" value="1"/>
</dbReference>
<reference evidence="4 5" key="1">
    <citation type="submission" date="2015-10" db="EMBL/GenBank/DDBJ databases">
        <title>Genome analyses suggest a sexual origin of heterokaryosis in a supposedly ancient asexual fungus.</title>
        <authorList>
            <person name="Ropars J."/>
            <person name="Sedzielewska K."/>
            <person name="Noel J."/>
            <person name="Charron P."/>
            <person name="Farinelli L."/>
            <person name="Marton T."/>
            <person name="Kruger M."/>
            <person name="Pelin A."/>
            <person name="Brachmann A."/>
            <person name="Corradi N."/>
        </authorList>
    </citation>
    <scope>NUCLEOTIDE SEQUENCE [LARGE SCALE GENOMIC DNA]</scope>
    <source>
        <strain evidence="4 5">A4</strain>
    </source>
</reference>
<keyword evidence="1" id="KW-0880">Kelch repeat</keyword>
<evidence type="ECO:0000259" key="3">
    <source>
        <dbReference type="Pfam" id="PF24981"/>
    </source>
</evidence>
<dbReference type="Pfam" id="PF24981">
    <property type="entry name" value="Beta-prop_ATRN-LZTR1"/>
    <property type="match status" value="1"/>
</dbReference>
<dbReference type="PANTHER" id="PTHR46093:SF18">
    <property type="entry name" value="FIBRONECTIN TYPE-III DOMAIN-CONTAINING PROTEIN"/>
    <property type="match status" value="1"/>
</dbReference>
<proteinExistence type="predicted"/>
<dbReference type="InterPro" id="IPR056737">
    <property type="entry name" value="Beta-prop_ATRN-MKLN-like"/>
</dbReference>
<gene>
    <name evidence="4" type="ORF">RhiirA4_511849</name>
</gene>
<evidence type="ECO:0000313" key="4">
    <source>
        <dbReference type="EMBL" id="PKY58208.1"/>
    </source>
</evidence>
<protein>
    <recommendedName>
        <fullName evidence="3">Attractin/MKLN-like beta-propeller domain-containing protein</fullName>
    </recommendedName>
</protein>
<evidence type="ECO:0000256" key="1">
    <source>
        <dbReference type="ARBA" id="ARBA00022441"/>
    </source>
</evidence>
<dbReference type="AlphaFoldDB" id="A0A2I1HH62"/>
<accession>A0A2I1HH62</accession>
<keyword evidence="2" id="KW-0677">Repeat</keyword>
<name>A0A2I1HH62_9GLOM</name>
<dbReference type="InterPro" id="IPR015915">
    <property type="entry name" value="Kelch-typ_b-propeller"/>
</dbReference>